<dbReference type="PANTHER" id="PTHR37943:SF1">
    <property type="entry name" value="PROTEIN VES"/>
    <property type="match status" value="1"/>
</dbReference>
<dbReference type="SUPFAM" id="SSF51182">
    <property type="entry name" value="RmlC-like cupins"/>
    <property type="match status" value="1"/>
</dbReference>
<evidence type="ECO:0000313" key="1">
    <source>
        <dbReference type="EMBL" id="RII82760.1"/>
    </source>
</evidence>
<dbReference type="InterPro" id="IPR014710">
    <property type="entry name" value="RmlC-like_jellyroll"/>
</dbReference>
<dbReference type="Proteomes" id="UP000266483">
    <property type="component" value="Unassembled WGS sequence"/>
</dbReference>
<reference evidence="1 2" key="1">
    <citation type="submission" date="2017-08" db="EMBL/GenBank/DDBJ databases">
        <title>Pusillimonas indicus sp. nov., a member of the family Alcaligenaceae isolated from surface seawater.</title>
        <authorList>
            <person name="Li J."/>
        </authorList>
    </citation>
    <scope>NUCLEOTIDE SEQUENCE [LARGE SCALE GENOMIC DNA]</scope>
    <source>
        <strain evidence="1 2">17-4A</strain>
    </source>
</reference>
<dbReference type="CDD" id="cd20293">
    <property type="entry name" value="cupin_HutD_N"/>
    <property type="match status" value="1"/>
</dbReference>
<dbReference type="Gene3D" id="2.60.120.10">
    <property type="entry name" value="Jelly Rolls"/>
    <property type="match status" value="1"/>
</dbReference>
<dbReference type="PANTHER" id="PTHR37943">
    <property type="entry name" value="PROTEIN VES"/>
    <property type="match status" value="1"/>
</dbReference>
<evidence type="ECO:0000313" key="2">
    <source>
        <dbReference type="Proteomes" id="UP000266483"/>
    </source>
</evidence>
<gene>
    <name evidence="1" type="ORF">CJO09_09225</name>
</gene>
<keyword evidence="2" id="KW-1185">Reference proteome</keyword>
<sequence>MKHVNAAQVPAHLWKNGRGRTRELDIYPESAELDNFIWRVSVADIDEDADFSEFNNIDRIITLIQGESAILQFDNGHHHTLEPCRPFRFQGEQKVRATLPHVSVKDLNLMMDRRRASGCVLFQCEAAEISCDPESLYWLFCPNGRWHIKTQNAQSTDVWELGLHDYLRFDPSLIRLSFKPEVTGSTLLIAQVQHGASAL</sequence>
<dbReference type="RefSeq" id="WP_119442109.1">
    <property type="nucleotide sequence ID" value="NZ_CP170494.1"/>
</dbReference>
<comment type="caution">
    <text evidence="1">The sequence shown here is derived from an EMBL/GenBank/DDBJ whole genome shotgun (WGS) entry which is preliminary data.</text>
</comment>
<protein>
    <recommendedName>
        <fullName evidence="3">HutD-family protein</fullName>
    </recommendedName>
</protein>
<dbReference type="Pfam" id="PF05962">
    <property type="entry name" value="HutD"/>
    <property type="match status" value="1"/>
</dbReference>
<organism evidence="1 2">
    <name type="scientific">Neopusillimonas maritima</name>
    <dbReference type="NCBI Taxonomy" id="2026239"/>
    <lineage>
        <taxon>Bacteria</taxon>
        <taxon>Pseudomonadati</taxon>
        <taxon>Pseudomonadota</taxon>
        <taxon>Betaproteobacteria</taxon>
        <taxon>Burkholderiales</taxon>
        <taxon>Alcaligenaceae</taxon>
        <taxon>Neopusillimonas</taxon>
    </lineage>
</organism>
<dbReference type="InterPro" id="IPR010282">
    <property type="entry name" value="Uncharacterised_HutD/Ves"/>
</dbReference>
<dbReference type="InterPro" id="IPR011051">
    <property type="entry name" value="RmlC_Cupin_sf"/>
</dbReference>
<proteinExistence type="predicted"/>
<dbReference type="EMBL" id="NQOU01000003">
    <property type="protein sequence ID" value="RII82760.1"/>
    <property type="molecule type" value="Genomic_DNA"/>
</dbReference>
<accession>A0ABX9MV02</accession>
<evidence type="ECO:0008006" key="3">
    <source>
        <dbReference type="Google" id="ProtNLM"/>
    </source>
</evidence>
<name>A0ABX9MV02_9BURK</name>